<comment type="subcellular location">
    <subcellularLocation>
        <location evidence="7">Cytoplasm</location>
    </subcellularLocation>
    <subcellularLocation>
        <location evidence="7">Nucleus</location>
        <location evidence="7">Nucleolus</location>
    </subcellularLocation>
    <subcellularLocation>
        <location evidence="1 7">Nucleus</location>
    </subcellularLocation>
</comment>
<feature type="region of interest" description="Disordered" evidence="8">
    <location>
        <begin position="124"/>
        <end position="157"/>
    </location>
</feature>
<dbReference type="GO" id="GO:0000178">
    <property type="term" value="C:exosome (RNase complex)"/>
    <property type="evidence" value="ECO:0007669"/>
    <property type="project" value="TreeGrafter"/>
</dbReference>
<evidence type="ECO:0000256" key="6">
    <source>
        <dbReference type="ARBA" id="ARBA00023242"/>
    </source>
</evidence>
<dbReference type="GO" id="GO:0005730">
    <property type="term" value="C:nucleolus"/>
    <property type="evidence" value="ECO:0007669"/>
    <property type="project" value="UniProtKB-SubCell"/>
</dbReference>
<dbReference type="InterPro" id="IPR011082">
    <property type="entry name" value="Exosome-assoc_fac/DNA_repair"/>
</dbReference>
<dbReference type="GO" id="GO:0010468">
    <property type="term" value="P:regulation of gene expression"/>
    <property type="evidence" value="ECO:0007669"/>
    <property type="project" value="TreeGrafter"/>
</dbReference>
<accession>A0AA39G520</accession>
<comment type="subunit">
    <text evidence="7">Monomer and homodimer.</text>
</comment>
<evidence type="ECO:0000256" key="5">
    <source>
        <dbReference type="ARBA" id="ARBA00022884"/>
    </source>
</evidence>
<keyword evidence="6 7" id="KW-0539">Nucleus</keyword>
<evidence type="ECO:0000256" key="2">
    <source>
        <dbReference type="ARBA" id="ARBA00009154"/>
    </source>
</evidence>
<comment type="caution">
    <text evidence="9">The sequence shown here is derived from an EMBL/GenBank/DDBJ whole genome shotgun (WGS) entry which is preliminary data.</text>
</comment>
<organism evidence="9 10">
    <name type="scientific">Microctonus hyperodae</name>
    <name type="common">Parasitoid wasp</name>
    <dbReference type="NCBI Taxonomy" id="165561"/>
    <lineage>
        <taxon>Eukaryota</taxon>
        <taxon>Metazoa</taxon>
        <taxon>Ecdysozoa</taxon>
        <taxon>Arthropoda</taxon>
        <taxon>Hexapoda</taxon>
        <taxon>Insecta</taxon>
        <taxon>Pterygota</taxon>
        <taxon>Neoptera</taxon>
        <taxon>Endopterygota</taxon>
        <taxon>Hymenoptera</taxon>
        <taxon>Apocrita</taxon>
        <taxon>Ichneumonoidea</taxon>
        <taxon>Braconidae</taxon>
        <taxon>Euphorinae</taxon>
        <taxon>Microctonus</taxon>
    </lineage>
</organism>
<keyword evidence="4 7" id="KW-0698">rRNA processing</keyword>
<gene>
    <name evidence="9" type="ORF">PV327_003960</name>
</gene>
<dbReference type="GO" id="GO:0003677">
    <property type="term" value="F:DNA binding"/>
    <property type="evidence" value="ECO:0007669"/>
    <property type="project" value="UniProtKB-KW"/>
</dbReference>
<dbReference type="PANTHER" id="PTHR15341:SF3">
    <property type="entry name" value="NUCLEAR NUCLEIC ACID-BINDING PROTEIN C1D"/>
    <property type="match status" value="1"/>
</dbReference>
<reference evidence="9" key="1">
    <citation type="journal article" date="2023" name="bioRxiv">
        <title>Scaffold-level genome assemblies of two parasitoid biocontrol wasps reveal the parthenogenesis mechanism and an associated novel virus.</title>
        <authorList>
            <person name="Inwood S."/>
            <person name="Skelly J."/>
            <person name="Guhlin J."/>
            <person name="Harrop T."/>
            <person name="Goldson S."/>
            <person name="Dearden P."/>
        </authorList>
    </citation>
    <scope>NUCLEOTIDE SEQUENCE</scope>
    <source>
        <strain evidence="9">Lincoln</strain>
        <tissue evidence="9">Whole body</tissue>
    </source>
</reference>
<evidence type="ECO:0000256" key="3">
    <source>
        <dbReference type="ARBA" id="ARBA00015212"/>
    </source>
</evidence>
<keyword evidence="5 7" id="KW-0694">RNA-binding</keyword>
<evidence type="ECO:0000256" key="4">
    <source>
        <dbReference type="ARBA" id="ARBA00022552"/>
    </source>
</evidence>
<dbReference type="Proteomes" id="UP001168972">
    <property type="component" value="Unassembled WGS sequence"/>
</dbReference>
<reference evidence="9" key="2">
    <citation type="submission" date="2023-03" db="EMBL/GenBank/DDBJ databases">
        <authorList>
            <person name="Inwood S.N."/>
            <person name="Skelly J.G."/>
            <person name="Guhlin J."/>
            <person name="Harrop T.W.R."/>
            <person name="Goldson S.G."/>
            <person name="Dearden P.K."/>
        </authorList>
    </citation>
    <scope>NUCLEOTIDE SEQUENCE</scope>
    <source>
        <strain evidence="9">Lincoln</strain>
        <tissue evidence="9">Whole body</tissue>
    </source>
</reference>
<evidence type="ECO:0000256" key="1">
    <source>
        <dbReference type="ARBA" id="ARBA00004123"/>
    </source>
</evidence>
<evidence type="ECO:0000256" key="8">
    <source>
        <dbReference type="SAM" id="MobiDB-lite"/>
    </source>
</evidence>
<dbReference type="Pfam" id="PF04000">
    <property type="entry name" value="Sas10_Utp3"/>
    <property type="match status" value="1"/>
</dbReference>
<keyword evidence="7" id="KW-0238">DNA-binding</keyword>
<dbReference type="AlphaFoldDB" id="A0AA39G520"/>
<evidence type="ECO:0000313" key="9">
    <source>
        <dbReference type="EMBL" id="KAK0181695.1"/>
    </source>
</evidence>
<dbReference type="GO" id="GO:0005737">
    <property type="term" value="C:cytoplasm"/>
    <property type="evidence" value="ECO:0007669"/>
    <property type="project" value="UniProtKB-SubCell"/>
</dbReference>
<protein>
    <recommendedName>
        <fullName evidence="3 7">Nuclear nucleic acid-binding protein C1D</fullName>
    </recommendedName>
</protein>
<dbReference type="InterPro" id="IPR007146">
    <property type="entry name" value="Sas10/Utp3/C1D"/>
</dbReference>
<proteinExistence type="inferred from homology"/>
<keyword evidence="7" id="KW-0963">Cytoplasm</keyword>
<dbReference type="EMBL" id="JAQQBR010000002">
    <property type="protein sequence ID" value="KAK0181695.1"/>
    <property type="molecule type" value="Genomic_DNA"/>
</dbReference>
<comment type="similarity">
    <text evidence="2 7">Belongs to the C1D family.</text>
</comment>
<comment type="function">
    <text evidence="7">Plays a role in the recruitment of the exosome to pre-rRNA to mediate the 3'-5' end processing of the 5.8S rRNA.</text>
</comment>
<dbReference type="PANTHER" id="PTHR15341">
    <property type="entry name" value="SUN-COR STEROID HORMONE RECEPTOR CO-REPRESSOR"/>
    <property type="match status" value="1"/>
</dbReference>
<keyword evidence="10" id="KW-1185">Reference proteome</keyword>
<evidence type="ECO:0000256" key="7">
    <source>
        <dbReference type="RuleBase" id="RU368003"/>
    </source>
</evidence>
<evidence type="ECO:0000313" key="10">
    <source>
        <dbReference type="Proteomes" id="UP001168972"/>
    </source>
</evidence>
<sequence length="157" mass="18432">MDSNFEELSNDISIIHRMKQFSKATDDIEQMMELISDPAFYDSLENADKIKYNMMMSFALNSLFWMYLRAEGVDPTNHSIKAENNRLKQAMARAQEIRDRKTIMPRVNKDAAKRFIRNSLWVPNNENEETNNTEENLEDEGNWEIQHPDQIPSTNNV</sequence>
<name>A0AA39G520_MICHY</name>
<dbReference type="GO" id="GO:0003723">
    <property type="term" value="F:RNA binding"/>
    <property type="evidence" value="ECO:0007669"/>
    <property type="project" value="UniProtKB-UniRule"/>
</dbReference>
<feature type="compositionally biased region" description="Acidic residues" evidence="8">
    <location>
        <begin position="126"/>
        <end position="142"/>
    </location>
</feature>
<dbReference type="GO" id="GO:0000460">
    <property type="term" value="P:maturation of 5.8S rRNA"/>
    <property type="evidence" value="ECO:0007669"/>
    <property type="project" value="TreeGrafter"/>
</dbReference>